<dbReference type="eggNOG" id="COG2003">
    <property type="taxonomic scope" value="Bacteria"/>
</dbReference>
<evidence type="ECO:0000259" key="6">
    <source>
        <dbReference type="PROSITE" id="PS50249"/>
    </source>
</evidence>
<proteinExistence type="predicted"/>
<dbReference type="GO" id="GO:0006508">
    <property type="term" value="P:proteolysis"/>
    <property type="evidence" value="ECO:0007669"/>
    <property type="project" value="UniProtKB-KW"/>
</dbReference>
<keyword evidence="1" id="KW-0645">Protease</keyword>
<evidence type="ECO:0000256" key="2">
    <source>
        <dbReference type="ARBA" id="ARBA00022723"/>
    </source>
</evidence>
<dbReference type="NCBIfam" id="TIGR00608">
    <property type="entry name" value="radc"/>
    <property type="match status" value="1"/>
</dbReference>
<keyword evidence="5" id="KW-0482">Metalloprotease</keyword>
<dbReference type="PANTHER" id="PTHR30471:SF3">
    <property type="entry name" value="UPF0758 PROTEIN YEES-RELATED"/>
    <property type="match status" value="1"/>
</dbReference>
<dbReference type="Gene3D" id="3.40.140.10">
    <property type="entry name" value="Cytidine Deaminase, domain 2"/>
    <property type="match status" value="1"/>
</dbReference>
<gene>
    <name evidence="7" type="ordered locus">W5S_3438</name>
</gene>
<dbReference type="EMBL" id="CP003415">
    <property type="protein sequence ID" value="AFI91508.1"/>
    <property type="molecule type" value="Genomic_DNA"/>
</dbReference>
<dbReference type="PROSITE" id="PS50249">
    <property type="entry name" value="MPN"/>
    <property type="match status" value="1"/>
</dbReference>
<dbReference type="InterPro" id="IPR025657">
    <property type="entry name" value="RadC_JAB"/>
</dbReference>
<dbReference type="InterPro" id="IPR037518">
    <property type="entry name" value="MPN"/>
</dbReference>
<dbReference type="HOGENOM" id="CLU_073529_3_1_6"/>
<dbReference type="Proteomes" id="UP000008044">
    <property type="component" value="Chromosome"/>
</dbReference>
<evidence type="ECO:0000256" key="4">
    <source>
        <dbReference type="ARBA" id="ARBA00022833"/>
    </source>
</evidence>
<evidence type="ECO:0000313" key="7">
    <source>
        <dbReference type="EMBL" id="AFI91508.1"/>
    </source>
</evidence>
<dbReference type="CDD" id="cd08071">
    <property type="entry name" value="MPN_DUF2466"/>
    <property type="match status" value="1"/>
</dbReference>
<dbReference type="Pfam" id="PF04002">
    <property type="entry name" value="RadC"/>
    <property type="match status" value="1"/>
</dbReference>
<name>A0A0H3I7L7_PECPM</name>
<dbReference type="RefSeq" id="WP_014700982.1">
    <property type="nucleotide sequence ID" value="NC_017845.1"/>
</dbReference>
<protein>
    <submittedName>
        <fullName evidence="7">DNA repair protein RadC</fullName>
    </submittedName>
</protein>
<accession>A0A0H3I7L7</accession>
<evidence type="ECO:0000313" key="8">
    <source>
        <dbReference type="Proteomes" id="UP000008044"/>
    </source>
</evidence>
<dbReference type="AlphaFoldDB" id="A0A0H3I7L7"/>
<dbReference type="InterPro" id="IPR001405">
    <property type="entry name" value="UPF0758"/>
</dbReference>
<organism evidence="7 8">
    <name type="scientific">Pectobacterium parmentieri</name>
    <dbReference type="NCBI Taxonomy" id="1905730"/>
    <lineage>
        <taxon>Bacteria</taxon>
        <taxon>Pseudomonadati</taxon>
        <taxon>Pseudomonadota</taxon>
        <taxon>Gammaproteobacteria</taxon>
        <taxon>Enterobacterales</taxon>
        <taxon>Pectobacteriaceae</taxon>
        <taxon>Pectobacterium</taxon>
    </lineage>
</organism>
<evidence type="ECO:0000256" key="3">
    <source>
        <dbReference type="ARBA" id="ARBA00022801"/>
    </source>
</evidence>
<evidence type="ECO:0000256" key="5">
    <source>
        <dbReference type="ARBA" id="ARBA00023049"/>
    </source>
</evidence>
<dbReference type="GO" id="GO:0046872">
    <property type="term" value="F:metal ion binding"/>
    <property type="evidence" value="ECO:0007669"/>
    <property type="project" value="UniProtKB-KW"/>
</dbReference>
<keyword evidence="4" id="KW-0862">Zinc</keyword>
<keyword evidence="2" id="KW-0479">Metal-binding</keyword>
<keyword evidence="3" id="KW-0378">Hydrolase</keyword>
<reference evidence="7 8" key="1">
    <citation type="journal article" date="2012" name="J. Bacteriol.">
        <title>Genome sequence of Pectobacterium sp. strain SCC3193.</title>
        <authorList>
            <person name="Koskinen J.P."/>
            <person name="Laine P."/>
            <person name="Niemi O."/>
            <person name="Nykyri J."/>
            <person name="Harjunpaa H."/>
            <person name="Auvinen P."/>
            <person name="Paulin L."/>
            <person name="Pirhonen M."/>
            <person name="Palva T."/>
            <person name="Holm L."/>
        </authorList>
    </citation>
    <scope>NUCLEOTIDE SEQUENCE [LARGE SCALE GENOMIC DNA]</scope>
    <source>
        <strain evidence="7 8">SCC3193</strain>
    </source>
</reference>
<evidence type="ECO:0000256" key="1">
    <source>
        <dbReference type="ARBA" id="ARBA00022670"/>
    </source>
</evidence>
<dbReference type="PROSITE" id="PS01302">
    <property type="entry name" value="UPF0758"/>
    <property type="match status" value="1"/>
</dbReference>
<dbReference type="GO" id="GO:0008237">
    <property type="term" value="F:metallopeptidase activity"/>
    <property type="evidence" value="ECO:0007669"/>
    <property type="project" value="UniProtKB-KW"/>
</dbReference>
<dbReference type="PANTHER" id="PTHR30471">
    <property type="entry name" value="DNA REPAIR PROTEIN RADC"/>
    <property type="match status" value="1"/>
</dbReference>
<dbReference type="InterPro" id="IPR020891">
    <property type="entry name" value="UPF0758_CS"/>
</dbReference>
<dbReference type="STRING" id="1905730.W5S_3438"/>
<feature type="domain" description="MPN" evidence="6">
    <location>
        <begin position="36"/>
        <end position="158"/>
    </location>
</feature>
<dbReference type="PATRIC" id="fig|1166016.3.peg.3496"/>
<dbReference type="KEGG" id="pec:W5S_3438"/>
<sequence>MSELPTPHSTVYTDRESRVINMALTLLERRVRKREAMASPEDVKAYLRLKLEHIEREVFVAMFLNNQHRLIACEFLFAGTINSVAVHPREAVRRAVFLNAAAVIFAHNHPSGIAEPSNNDRQLTDQLVNALSLIDVRVLDHVVVGHGEMVSFAERGWL</sequence>